<protein>
    <submittedName>
        <fullName evidence="2">Uncharacterized protein</fullName>
    </submittedName>
</protein>
<keyword evidence="1" id="KW-1133">Transmembrane helix</keyword>
<reference evidence="2" key="1">
    <citation type="submission" date="2023-01" db="EMBL/GenBank/DDBJ databases">
        <title>Genome assembly of the deep-sea coral Lophelia pertusa.</title>
        <authorList>
            <person name="Herrera S."/>
            <person name="Cordes E."/>
        </authorList>
    </citation>
    <scope>NUCLEOTIDE SEQUENCE</scope>
    <source>
        <strain evidence="2">USNM1676648</strain>
        <tissue evidence="2">Polyp</tissue>
    </source>
</reference>
<evidence type="ECO:0000313" key="2">
    <source>
        <dbReference type="EMBL" id="KAJ7372409.1"/>
    </source>
</evidence>
<keyword evidence="1" id="KW-0472">Membrane</keyword>
<evidence type="ECO:0000256" key="1">
    <source>
        <dbReference type="SAM" id="Phobius"/>
    </source>
</evidence>
<dbReference type="AlphaFoldDB" id="A0A9W9Z146"/>
<gene>
    <name evidence="2" type="ORF">OS493_018912</name>
</gene>
<accession>A0A9W9Z146</accession>
<feature type="transmembrane region" description="Helical" evidence="1">
    <location>
        <begin position="246"/>
        <end position="268"/>
    </location>
</feature>
<feature type="transmembrane region" description="Helical" evidence="1">
    <location>
        <begin position="105"/>
        <end position="133"/>
    </location>
</feature>
<sequence length="316" mass="35423">MSKKAVKKDPNAVPGGFNYGILVEFIIFLILQGFDIYCNYGVYFESSKALVTYDDLSASILTSNTTEPNRGFNLTVSPLGFCSSSTFKPKKTIELFEQYEQTLDIYFSFTIIATIIFSLHFLLWVVTLAFSLMEADFLQDNWDVLVNGKIIFTLAANFVQDIPCSTVGIELYLLRRGTTGLICWQCSMDPKCTSVHYLETLLAPSSSALTLLILAICLTTLWKAISSFFRWSRVDQCDVFIIRSTTSLFAGFLYACIIMTPAMTILKYRYFTLPGVTPGFVSAVIDKLFIIGALFWSVGILTVCCCPLLRLIRLAQ</sequence>
<dbReference type="OrthoDB" id="5977605at2759"/>
<dbReference type="Proteomes" id="UP001163046">
    <property type="component" value="Unassembled WGS sequence"/>
</dbReference>
<proteinExistence type="predicted"/>
<feature type="transmembrane region" description="Helical" evidence="1">
    <location>
        <begin position="288"/>
        <end position="312"/>
    </location>
</feature>
<keyword evidence="3" id="KW-1185">Reference proteome</keyword>
<keyword evidence="1" id="KW-0812">Transmembrane</keyword>
<comment type="caution">
    <text evidence="2">The sequence shown here is derived from an EMBL/GenBank/DDBJ whole genome shotgun (WGS) entry which is preliminary data.</text>
</comment>
<organism evidence="2 3">
    <name type="scientific">Desmophyllum pertusum</name>
    <dbReference type="NCBI Taxonomy" id="174260"/>
    <lineage>
        <taxon>Eukaryota</taxon>
        <taxon>Metazoa</taxon>
        <taxon>Cnidaria</taxon>
        <taxon>Anthozoa</taxon>
        <taxon>Hexacorallia</taxon>
        <taxon>Scleractinia</taxon>
        <taxon>Caryophylliina</taxon>
        <taxon>Caryophylliidae</taxon>
        <taxon>Desmophyllum</taxon>
    </lineage>
</organism>
<dbReference type="EMBL" id="MU826836">
    <property type="protein sequence ID" value="KAJ7372409.1"/>
    <property type="molecule type" value="Genomic_DNA"/>
</dbReference>
<evidence type="ECO:0000313" key="3">
    <source>
        <dbReference type="Proteomes" id="UP001163046"/>
    </source>
</evidence>
<name>A0A9W9Z146_9CNID</name>
<feature type="transmembrane region" description="Helical" evidence="1">
    <location>
        <begin position="17"/>
        <end position="38"/>
    </location>
</feature>
<feature type="transmembrane region" description="Helical" evidence="1">
    <location>
        <begin position="207"/>
        <end position="225"/>
    </location>
</feature>